<evidence type="ECO:0000313" key="1">
    <source>
        <dbReference type="EMBL" id="AOX17462.1"/>
    </source>
</evidence>
<organism evidence="1 2">
    <name type="scientific">Kozakia baliensis</name>
    <dbReference type="NCBI Taxonomy" id="153496"/>
    <lineage>
        <taxon>Bacteria</taxon>
        <taxon>Pseudomonadati</taxon>
        <taxon>Pseudomonadota</taxon>
        <taxon>Alphaproteobacteria</taxon>
        <taxon>Acetobacterales</taxon>
        <taxon>Acetobacteraceae</taxon>
        <taxon>Kozakia</taxon>
    </lineage>
</organism>
<reference evidence="1 2" key="1">
    <citation type="journal article" date="2016" name="Microb. Cell Fact.">
        <title>Dissection of exopolysaccharide biosynthesis in Kozakia baliensis.</title>
        <authorList>
            <person name="Brandt J.U."/>
            <person name="Jakob F."/>
            <person name="Behr J."/>
            <person name="Geissler A.J."/>
            <person name="Vogel R.F."/>
        </authorList>
    </citation>
    <scope>NUCLEOTIDE SEQUENCE [LARGE SCALE GENOMIC DNA]</scope>
    <source>
        <strain evidence="1 2">DSM 14400</strain>
    </source>
</reference>
<dbReference type="AlphaFoldDB" id="A0A1D8UUZ6"/>
<protein>
    <submittedName>
        <fullName evidence="1">Uncharacterized protein</fullName>
    </submittedName>
</protein>
<dbReference type="KEGG" id="kba:A0U89_10270"/>
<keyword evidence="2" id="KW-1185">Reference proteome</keyword>
<proteinExistence type="predicted"/>
<dbReference type="STRING" id="153496.A0U89_10270"/>
<name>A0A1D8UUZ6_9PROT</name>
<accession>A0A1D8UUZ6</accession>
<evidence type="ECO:0000313" key="2">
    <source>
        <dbReference type="Proteomes" id="UP000179145"/>
    </source>
</evidence>
<dbReference type="RefSeq" id="WP_070403052.1">
    <property type="nucleotide sequence ID" value="NZ_BJVW01000001.1"/>
</dbReference>
<sequence>MRRFRFAATLLTALPLAACVHSHSSDIAVDSTYHGNIQRLFIYGTPDQGNLPSMRKTYDDAVARNFGTCRITVQIMRRENFDENAQDRLDVAASAFHADAMLITSPLSVAQDNTVLRQQAAFGNSLYVISAKRFVWRNRQSLYTRYAPGTNIGKIYADTLFNKMASDGVLGPDCPPLSKS</sequence>
<dbReference type="EMBL" id="CP014674">
    <property type="protein sequence ID" value="AOX17462.1"/>
    <property type="molecule type" value="Genomic_DNA"/>
</dbReference>
<dbReference type="OrthoDB" id="9984214at2"/>
<dbReference type="Proteomes" id="UP000179145">
    <property type="component" value="Chromosome"/>
</dbReference>
<gene>
    <name evidence="1" type="ORF">A0U89_10270</name>
</gene>